<keyword evidence="10" id="KW-0922">Interferon antiviral system evasion</keyword>
<keyword evidence="6" id="KW-0945">Host-virus interaction</keyword>
<evidence type="ECO:0000256" key="2">
    <source>
        <dbReference type="ARBA" id="ARBA00007512"/>
    </source>
</evidence>
<keyword evidence="8" id="KW-1114">Inhibition of host interferon signaling pathway by virus</keyword>
<feature type="domain" description="Protein phosphatase 1 regulatory subunit 15A/B C-terminal" evidence="13">
    <location>
        <begin position="26"/>
        <end position="88"/>
    </location>
</feature>
<organism evidence="14 15">
    <name type="scientific">Nasonia vitripennis</name>
    <name type="common">Parasitic wasp</name>
    <dbReference type="NCBI Taxonomy" id="7425"/>
    <lineage>
        <taxon>Eukaryota</taxon>
        <taxon>Metazoa</taxon>
        <taxon>Ecdysozoa</taxon>
        <taxon>Arthropoda</taxon>
        <taxon>Hexapoda</taxon>
        <taxon>Insecta</taxon>
        <taxon>Pterygota</taxon>
        <taxon>Neoptera</taxon>
        <taxon>Endopterygota</taxon>
        <taxon>Hymenoptera</taxon>
        <taxon>Apocrita</taxon>
        <taxon>Proctotrupomorpha</taxon>
        <taxon>Chalcidoidea</taxon>
        <taxon>Pteromalidae</taxon>
        <taxon>Pteromalinae</taxon>
        <taxon>Nasonia</taxon>
    </lineage>
</organism>
<keyword evidence="11" id="KW-0899">Viral immunoevasion</keyword>
<comment type="similarity">
    <text evidence="3">Belongs to the PPP1R15 family.</text>
</comment>
<evidence type="ECO:0000256" key="7">
    <source>
        <dbReference type="ARBA" id="ARBA00022632"/>
    </source>
</evidence>
<evidence type="ECO:0000256" key="4">
    <source>
        <dbReference type="ARBA" id="ARBA00011204"/>
    </source>
</evidence>
<evidence type="ECO:0000256" key="9">
    <source>
        <dbReference type="ARBA" id="ARBA00022921"/>
    </source>
</evidence>
<evidence type="ECO:0000313" key="14">
    <source>
        <dbReference type="EnsemblMetazoa" id="XP_031779859"/>
    </source>
</evidence>
<dbReference type="GO" id="GO:0051246">
    <property type="term" value="P:regulation of protein metabolic process"/>
    <property type="evidence" value="ECO:0007669"/>
    <property type="project" value="UniProtKB-ARBA"/>
</dbReference>
<keyword evidence="15" id="KW-1185">Reference proteome</keyword>
<accession>A0A7M7Q0F7</accession>
<dbReference type="GO" id="GO:0019888">
    <property type="term" value="F:protein phosphatase regulator activity"/>
    <property type="evidence" value="ECO:0007669"/>
    <property type="project" value="TreeGrafter"/>
</dbReference>
<dbReference type="InterPro" id="IPR051254">
    <property type="entry name" value="PPP1R15"/>
</dbReference>
<dbReference type="GO" id="GO:0039502">
    <property type="term" value="P:symbiont-mediated suppression of host type I interferon-mediated signaling pathway"/>
    <property type="evidence" value="ECO:0007669"/>
    <property type="project" value="UniProtKB-KW"/>
</dbReference>
<evidence type="ECO:0000259" key="13">
    <source>
        <dbReference type="Pfam" id="PF10488"/>
    </source>
</evidence>
<dbReference type="EnsemblMetazoa" id="XM_031923999">
    <property type="protein sequence ID" value="XP_031779859"/>
    <property type="gene ID" value="LOC116416282"/>
</dbReference>
<evidence type="ECO:0000256" key="5">
    <source>
        <dbReference type="ARBA" id="ARBA00019072"/>
    </source>
</evidence>
<evidence type="ECO:0000256" key="6">
    <source>
        <dbReference type="ARBA" id="ARBA00022581"/>
    </source>
</evidence>
<evidence type="ECO:0000256" key="3">
    <source>
        <dbReference type="ARBA" id="ARBA00010161"/>
    </source>
</evidence>
<dbReference type="InterPro" id="IPR019523">
    <property type="entry name" value="Prot_Pase1_reg-su15A/B_C"/>
</dbReference>
<dbReference type="AlphaFoldDB" id="A0A7M7Q0F7"/>
<dbReference type="Pfam" id="PF10488">
    <property type="entry name" value="PP1c_bdg"/>
    <property type="match status" value="1"/>
</dbReference>
<dbReference type="GO" id="GO:0000164">
    <property type="term" value="C:protein phosphatase type 1 complex"/>
    <property type="evidence" value="ECO:0007669"/>
    <property type="project" value="TreeGrafter"/>
</dbReference>
<keyword evidence="9" id="KW-0426">Late protein</keyword>
<evidence type="ECO:0000256" key="11">
    <source>
        <dbReference type="ARBA" id="ARBA00023280"/>
    </source>
</evidence>
<dbReference type="RefSeq" id="XP_031779859.1">
    <property type="nucleotide sequence ID" value="XM_031923999.1"/>
</dbReference>
<dbReference type="PANTHER" id="PTHR16489:SF12">
    <property type="entry name" value="GH11727P"/>
    <property type="match status" value="1"/>
</dbReference>
<proteinExistence type="inferred from homology"/>
<sequence>MTIKDSFKRTIQIHLPGGSTKYNNNNNNKMETFNSSKEKCVRFKEEPTIHLMYTWRFAHHQARCGKWEEAARDRERFRRRIVQTNEIIMPVLLKKLKEM</sequence>
<comment type="similarity">
    <text evidence="2">Belongs to the asfivirus DP71L family.</text>
</comment>
<comment type="function">
    <text evidence="1">Interacts with the host phosphatase PP1 catalytic subunit (PPP1CB) and recruits it to dephosphorylate EIF2S1/eIF2alpha and therefore restores the host translation that has been shut-down by the host. Also inhibits the EIF2S1/eIF2alpha-ATF4-DDIT3/CHOP pathway.</text>
</comment>
<comment type="subunit">
    <text evidence="4">Interacts (via C-terminus) with host PPP1CB.</text>
</comment>
<evidence type="ECO:0000256" key="8">
    <source>
        <dbReference type="ARBA" id="ARBA00022830"/>
    </source>
</evidence>
<evidence type="ECO:0000256" key="10">
    <source>
        <dbReference type="ARBA" id="ARBA00023258"/>
    </source>
</evidence>
<dbReference type="InParanoid" id="A0A7M7Q0F7"/>
<dbReference type="GO" id="GO:0005783">
    <property type="term" value="C:endoplasmic reticulum"/>
    <property type="evidence" value="ECO:0007669"/>
    <property type="project" value="TreeGrafter"/>
</dbReference>
<evidence type="ECO:0000256" key="1">
    <source>
        <dbReference type="ARBA" id="ARBA00003756"/>
    </source>
</evidence>
<name>A0A7M7Q0F7_NASVI</name>
<evidence type="ECO:0000256" key="12">
    <source>
        <dbReference type="ARBA" id="ARBA00031298"/>
    </source>
</evidence>
<keyword evidence="7" id="KW-1090">Inhibition of host innate immune response by virus</keyword>
<evidence type="ECO:0000313" key="15">
    <source>
        <dbReference type="Proteomes" id="UP000002358"/>
    </source>
</evidence>
<dbReference type="GO" id="GO:0034976">
    <property type="term" value="P:response to endoplasmic reticulum stress"/>
    <property type="evidence" value="ECO:0007669"/>
    <property type="project" value="TreeGrafter"/>
</dbReference>
<dbReference type="GeneID" id="116416282"/>
<dbReference type="Proteomes" id="UP000002358">
    <property type="component" value="Unassembled WGS sequence"/>
</dbReference>
<reference evidence="14" key="1">
    <citation type="submission" date="2021-01" db="UniProtKB">
        <authorList>
            <consortium name="EnsemblMetazoa"/>
        </authorList>
    </citation>
    <scope>IDENTIFICATION</scope>
</reference>
<dbReference type="OrthoDB" id="5976067at2759"/>
<dbReference type="KEGG" id="nvi:116416282"/>
<protein>
    <recommendedName>
        <fullName evidence="5">Protein DP71L</fullName>
    </recommendedName>
    <alternativeName>
        <fullName evidence="12">MyD116 homolog</fullName>
    </alternativeName>
</protein>
<dbReference type="PANTHER" id="PTHR16489">
    <property type="entry name" value="GH11727P"/>
    <property type="match status" value="1"/>
</dbReference>